<gene>
    <name evidence="4" type="ORF">VL15_01880</name>
</gene>
<name>A0A0J5X638_BURCE</name>
<sequence length="187" mass="17900">MNKVYKSVWCEKTGTYVAASEIATGRKKSGGSSAAVRVLAAVVLGGGIFAPTVAFATAFVACSGTGATGYGLAGGGTSGYNMGCTSTTDALYMGGASGGPSTSTGAGPTVAYITVNNATTATPSLMGSVAAQSIQLNAPGSIILSGSNVNVSGNKITNLANGTVASGSGDAVNGGQLFSLSTSTSTG</sequence>
<evidence type="ECO:0000259" key="2">
    <source>
        <dbReference type="Pfam" id="PF05662"/>
    </source>
</evidence>
<dbReference type="InterPro" id="IPR011049">
    <property type="entry name" value="Serralysin-like_metalloprot_C"/>
</dbReference>
<dbReference type="AlphaFoldDB" id="A0A0J5X638"/>
<protein>
    <recommendedName>
        <fullName evidence="6">ESPR domain-containing protein</fullName>
    </recommendedName>
</protein>
<dbReference type="InterPro" id="IPR024973">
    <property type="entry name" value="ESPR"/>
</dbReference>
<dbReference type="Pfam" id="PF13018">
    <property type="entry name" value="ESPR"/>
    <property type="match status" value="1"/>
</dbReference>
<dbReference type="EMBL" id="LDWR01000005">
    <property type="protein sequence ID" value="KML62609.1"/>
    <property type="molecule type" value="Genomic_DNA"/>
</dbReference>
<organism evidence="4 5">
    <name type="scientific">Burkholderia cepacia</name>
    <name type="common">Pseudomonas cepacia</name>
    <dbReference type="NCBI Taxonomy" id="292"/>
    <lineage>
        <taxon>Bacteria</taxon>
        <taxon>Pseudomonadati</taxon>
        <taxon>Pseudomonadota</taxon>
        <taxon>Betaproteobacteria</taxon>
        <taxon>Burkholderiales</taxon>
        <taxon>Burkholderiaceae</taxon>
        <taxon>Burkholderia</taxon>
        <taxon>Burkholderia cepacia complex</taxon>
    </lineage>
</organism>
<feature type="transmembrane region" description="Helical" evidence="1">
    <location>
        <begin position="36"/>
        <end position="61"/>
    </location>
</feature>
<dbReference type="Pfam" id="PF05662">
    <property type="entry name" value="YadA_stalk"/>
    <property type="match status" value="1"/>
</dbReference>
<dbReference type="RefSeq" id="WP_048242808.1">
    <property type="nucleotide sequence ID" value="NZ_LDWR01000005.1"/>
</dbReference>
<dbReference type="Gene3D" id="2.150.10.10">
    <property type="entry name" value="Serralysin-like metalloprotease, C-terminal"/>
    <property type="match status" value="1"/>
</dbReference>
<reference evidence="4 5" key="1">
    <citation type="submission" date="2015-05" db="EMBL/GenBank/DDBJ databases">
        <title>Draft genome of Burkholderia cepacia LK29.</title>
        <authorList>
            <person name="Chan X.Y."/>
        </authorList>
    </citation>
    <scope>NUCLEOTIDE SEQUENCE [LARGE SCALE GENOMIC DNA]</scope>
    <source>
        <strain evidence="4 5">LK29</strain>
    </source>
</reference>
<evidence type="ECO:0000256" key="1">
    <source>
        <dbReference type="SAM" id="Phobius"/>
    </source>
</evidence>
<proteinExistence type="predicted"/>
<comment type="caution">
    <text evidence="4">The sequence shown here is derived from an EMBL/GenBank/DDBJ whole genome shotgun (WGS) entry which is preliminary data.</text>
</comment>
<evidence type="ECO:0008006" key="6">
    <source>
        <dbReference type="Google" id="ProtNLM"/>
    </source>
</evidence>
<feature type="non-terminal residue" evidence="4">
    <location>
        <position position="187"/>
    </location>
</feature>
<evidence type="ECO:0000313" key="5">
    <source>
        <dbReference type="Proteomes" id="UP000036338"/>
    </source>
</evidence>
<feature type="domain" description="Trimeric autotransporter adhesin YadA-like stalk" evidence="2">
    <location>
        <begin position="155"/>
        <end position="186"/>
    </location>
</feature>
<keyword evidence="1" id="KW-0472">Membrane</keyword>
<keyword evidence="1" id="KW-0812">Transmembrane</keyword>
<dbReference type="Proteomes" id="UP000036338">
    <property type="component" value="Unassembled WGS sequence"/>
</dbReference>
<evidence type="ECO:0000259" key="3">
    <source>
        <dbReference type="Pfam" id="PF13018"/>
    </source>
</evidence>
<feature type="domain" description="ESPR" evidence="3">
    <location>
        <begin position="1"/>
        <end position="44"/>
    </location>
</feature>
<dbReference type="InterPro" id="IPR008635">
    <property type="entry name" value="Coiled_stalk_dom"/>
</dbReference>
<accession>A0A0J5X638</accession>
<dbReference type="GO" id="GO:0019867">
    <property type="term" value="C:outer membrane"/>
    <property type="evidence" value="ECO:0007669"/>
    <property type="project" value="InterPro"/>
</dbReference>
<keyword evidence="1" id="KW-1133">Transmembrane helix</keyword>
<evidence type="ECO:0000313" key="4">
    <source>
        <dbReference type="EMBL" id="KML62609.1"/>
    </source>
</evidence>